<dbReference type="Proteomes" id="UP000821865">
    <property type="component" value="Chromosome 3"/>
</dbReference>
<sequence length="307" mass="33789">MTFHRSVPGGQSWSKLVRALGTKGNGMQRRPLANAVAHTSTSDETARRAAAFRLEPSLSQPEQPSTQCLLRLNRDLVHIFDDPPPGVFVEPEENITNVHAVVVGPDETPYEGGFFHFVLTCLPDYPARPPLVRLMTTDSGRVRFNPNLYSSGLVSLSILGTFPGPSWSADMTLETVLVSIQSLLSEDPLANEPGLGPEFGSWLEKITGYNANLRYQTLRVAVCDALEACLLGNSSYPRVLQQAVLKHFVERYAKYENAVVVQLGTDPSTLCAGLNGAYCYEALLKRLRELYGRVLRHAGRNVTVPLH</sequence>
<name>A0ACB8D634_DERSI</name>
<evidence type="ECO:0000313" key="2">
    <source>
        <dbReference type="Proteomes" id="UP000821865"/>
    </source>
</evidence>
<dbReference type="EMBL" id="CM023472">
    <property type="protein sequence ID" value="KAH7959905.1"/>
    <property type="molecule type" value="Genomic_DNA"/>
</dbReference>
<proteinExistence type="predicted"/>
<reference evidence="1" key="1">
    <citation type="submission" date="2020-05" db="EMBL/GenBank/DDBJ databases">
        <title>Large-scale comparative analyses of tick genomes elucidate their genetic diversity and vector capacities.</title>
        <authorList>
            <person name="Jia N."/>
            <person name="Wang J."/>
            <person name="Shi W."/>
            <person name="Du L."/>
            <person name="Sun Y."/>
            <person name="Zhan W."/>
            <person name="Jiang J."/>
            <person name="Wang Q."/>
            <person name="Zhang B."/>
            <person name="Ji P."/>
            <person name="Sakyi L.B."/>
            <person name="Cui X."/>
            <person name="Yuan T."/>
            <person name="Jiang B."/>
            <person name="Yang W."/>
            <person name="Lam T.T.-Y."/>
            <person name="Chang Q."/>
            <person name="Ding S."/>
            <person name="Wang X."/>
            <person name="Zhu J."/>
            <person name="Ruan X."/>
            <person name="Zhao L."/>
            <person name="Wei J."/>
            <person name="Que T."/>
            <person name="Du C."/>
            <person name="Cheng J."/>
            <person name="Dai P."/>
            <person name="Han X."/>
            <person name="Huang E."/>
            <person name="Gao Y."/>
            <person name="Liu J."/>
            <person name="Shao H."/>
            <person name="Ye R."/>
            <person name="Li L."/>
            <person name="Wei W."/>
            <person name="Wang X."/>
            <person name="Wang C."/>
            <person name="Yang T."/>
            <person name="Huo Q."/>
            <person name="Li W."/>
            <person name="Guo W."/>
            <person name="Chen H."/>
            <person name="Zhou L."/>
            <person name="Ni X."/>
            <person name="Tian J."/>
            <person name="Zhou Y."/>
            <person name="Sheng Y."/>
            <person name="Liu T."/>
            <person name="Pan Y."/>
            <person name="Xia L."/>
            <person name="Li J."/>
            <person name="Zhao F."/>
            <person name="Cao W."/>
        </authorList>
    </citation>
    <scope>NUCLEOTIDE SEQUENCE</scope>
    <source>
        <strain evidence="1">Dsil-2018</strain>
    </source>
</reference>
<accession>A0ACB8D634</accession>
<gene>
    <name evidence="1" type="ORF">HPB49_014776</name>
</gene>
<organism evidence="1 2">
    <name type="scientific">Dermacentor silvarum</name>
    <name type="common">Tick</name>
    <dbReference type="NCBI Taxonomy" id="543639"/>
    <lineage>
        <taxon>Eukaryota</taxon>
        <taxon>Metazoa</taxon>
        <taxon>Ecdysozoa</taxon>
        <taxon>Arthropoda</taxon>
        <taxon>Chelicerata</taxon>
        <taxon>Arachnida</taxon>
        <taxon>Acari</taxon>
        <taxon>Parasitiformes</taxon>
        <taxon>Ixodida</taxon>
        <taxon>Ixodoidea</taxon>
        <taxon>Ixodidae</taxon>
        <taxon>Rhipicephalinae</taxon>
        <taxon>Dermacentor</taxon>
    </lineage>
</organism>
<keyword evidence="2" id="KW-1185">Reference proteome</keyword>
<comment type="caution">
    <text evidence="1">The sequence shown here is derived from an EMBL/GenBank/DDBJ whole genome shotgun (WGS) entry which is preliminary data.</text>
</comment>
<evidence type="ECO:0000313" key="1">
    <source>
        <dbReference type="EMBL" id="KAH7959905.1"/>
    </source>
</evidence>
<protein>
    <submittedName>
        <fullName evidence="1">Uncharacterized protein</fullName>
    </submittedName>
</protein>